<sequence length="249" mass="28220">MRFFLLGILCVLVNGPVISSDGSASQQSIDVKSAKRLEPINNVGKNPNYRSYFPQAPVVHAYDPSLFGADLKDFPVIVKFKVDTMRQYLPDEIAKVIHDKNDDNMDLYWVPQIRDTNNPNLMRYHYWLSPNGSTWHRGDVWSRVSKTPSGLTLKGNRDSIQEVNVHDNVSSPDNYSIQDLLPDEPQSLAFWSFVKNSATNRHAVTLHWLLTWSDNACLAKIADSAKNLGDIGDWVSLLPTLSKLYHFAF</sequence>
<dbReference type="Proteomes" id="UP000293550">
    <property type="component" value="Unassembled WGS sequence"/>
</dbReference>
<feature type="signal peptide" evidence="1">
    <location>
        <begin position="1"/>
        <end position="19"/>
    </location>
</feature>
<name>A0A4Q7DFV7_9PROT</name>
<comment type="caution">
    <text evidence="2">The sequence shown here is derived from an EMBL/GenBank/DDBJ whole genome shotgun (WGS) entry which is preliminary data.</text>
</comment>
<feature type="chain" id="PRO_5020298789" evidence="1">
    <location>
        <begin position="20"/>
        <end position="249"/>
    </location>
</feature>
<gene>
    <name evidence="2" type="ORF">EQU50_06255</name>
</gene>
<protein>
    <submittedName>
        <fullName evidence="2">Uncharacterized protein</fullName>
    </submittedName>
</protein>
<evidence type="ECO:0000313" key="2">
    <source>
        <dbReference type="EMBL" id="RZI45701.1"/>
    </source>
</evidence>
<proteinExistence type="predicted"/>
<evidence type="ECO:0000256" key="1">
    <source>
        <dbReference type="SAM" id="SignalP"/>
    </source>
</evidence>
<dbReference type="EMBL" id="SCFB01000007">
    <property type="protein sequence ID" value="RZI45701.1"/>
    <property type="molecule type" value="Genomic_DNA"/>
</dbReference>
<dbReference type="AlphaFoldDB" id="A0A4Q7DFV7"/>
<evidence type="ECO:0000313" key="3">
    <source>
        <dbReference type="Proteomes" id="UP000293550"/>
    </source>
</evidence>
<organism evidence="2 3">
    <name type="scientific">Candidatus Finniella inopinata</name>
    <dbReference type="NCBI Taxonomy" id="1696036"/>
    <lineage>
        <taxon>Bacteria</taxon>
        <taxon>Pseudomonadati</taxon>
        <taxon>Pseudomonadota</taxon>
        <taxon>Alphaproteobacteria</taxon>
        <taxon>Holosporales</taxon>
        <taxon>Candidatus Paracaedibacteraceae</taxon>
        <taxon>Candidatus Finniella</taxon>
    </lineage>
</organism>
<accession>A0A4Q7DFV7</accession>
<keyword evidence="1" id="KW-0732">Signal</keyword>
<keyword evidence="3" id="KW-1185">Reference proteome</keyword>
<reference evidence="2 3" key="1">
    <citation type="submission" date="2018-10" db="EMBL/GenBank/DDBJ databases">
        <title>An updated phylogeny of the Alphaproteobacteria reveals that the parasitic Rickettsiales and Holosporales have independent origins.</title>
        <authorList>
            <person name="Munoz-Gomez S.A."/>
            <person name="Hess S."/>
            <person name="Burger G."/>
            <person name="Lang B.F."/>
            <person name="Susko E."/>
            <person name="Slamovits C.H."/>
            <person name="Roger A.J."/>
        </authorList>
    </citation>
    <scope>NUCLEOTIDE SEQUENCE [LARGE SCALE GENOMIC DNA]</scope>
    <source>
        <strain evidence="2">HOLO01</strain>
    </source>
</reference>
<dbReference type="RefSeq" id="WP_130154280.1">
    <property type="nucleotide sequence ID" value="NZ_SCFB01000007.1"/>
</dbReference>